<evidence type="ECO:0000256" key="5">
    <source>
        <dbReference type="ARBA" id="ARBA00022692"/>
    </source>
</evidence>
<dbReference type="PANTHER" id="PTHR15362">
    <property type="entry name" value="PHOSPHATIDYLINOSITOL SYNTHASE"/>
    <property type="match status" value="1"/>
</dbReference>
<dbReference type="EMBL" id="CAUJNA010000746">
    <property type="protein sequence ID" value="CAJ1380791.1"/>
    <property type="molecule type" value="Genomic_DNA"/>
</dbReference>
<comment type="pathway">
    <text evidence="11">Phospholipid metabolism.</text>
</comment>
<evidence type="ECO:0000256" key="11">
    <source>
        <dbReference type="ARBA" id="ARBA00025707"/>
    </source>
</evidence>
<dbReference type="Pfam" id="PF00069">
    <property type="entry name" value="Pkinase"/>
    <property type="match status" value="1"/>
</dbReference>
<feature type="region of interest" description="Disordered" evidence="12">
    <location>
        <begin position="813"/>
        <end position="860"/>
    </location>
</feature>
<evidence type="ECO:0000256" key="4">
    <source>
        <dbReference type="ARBA" id="ARBA00022679"/>
    </source>
</evidence>
<evidence type="ECO:0000256" key="9">
    <source>
        <dbReference type="ARBA" id="ARBA00023136"/>
    </source>
</evidence>
<evidence type="ECO:0000256" key="1">
    <source>
        <dbReference type="ARBA" id="ARBA00004477"/>
    </source>
</evidence>
<dbReference type="Pfam" id="PF03034">
    <property type="entry name" value="PSS"/>
    <property type="match status" value="1"/>
</dbReference>
<dbReference type="InterPro" id="IPR008271">
    <property type="entry name" value="Ser/Thr_kinase_AS"/>
</dbReference>
<dbReference type="InterPro" id="IPR004277">
    <property type="entry name" value="PSS"/>
</dbReference>
<evidence type="ECO:0000259" key="14">
    <source>
        <dbReference type="PROSITE" id="PS50011"/>
    </source>
</evidence>
<feature type="transmembrane region" description="Helical" evidence="13">
    <location>
        <begin position="369"/>
        <end position="388"/>
    </location>
</feature>
<dbReference type="GO" id="GO:0005789">
    <property type="term" value="C:endoplasmic reticulum membrane"/>
    <property type="evidence" value="ECO:0007669"/>
    <property type="project" value="UniProtKB-SubCell"/>
</dbReference>
<comment type="caution">
    <text evidence="15">The sequence shown here is derived from an EMBL/GenBank/DDBJ whole genome shotgun (WGS) entry which is preliminary data.</text>
</comment>
<keyword evidence="16" id="KW-1185">Reference proteome</keyword>
<dbReference type="PANTHER" id="PTHR15362:SF15">
    <property type="entry name" value="PHOSPHATIDYLSERINE SYNTHASE 1"/>
    <property type="match status" value="1"/>
</dbReference>
<keyword evidence="8" id="KW-0443">Lipid metabolism</keyword>
<evidence type="ECO:0000256" key="6">
    <source>
        <dbReference type="ARBA" id="ARBA00022824"/>
    </source>
</evidence>
<dbReference type="Pfam" id="PF05118">
    <property type="entry name" value="Asp_Arg_Hydrox"/>
    <property type="match status" value="1"/>
</dbReference>
<evidence type="ECO:0000313" key="16">
    <source>
        <dbReference type="Proteomes" id="UP001178507"/>
    </source>
</evidence>
<evidence type="ECO:0000256" key="10">
    <source>
        <dbReference type="ARBA" id="ARBA00023264"/>
    </source>
</evidence>
<comment type="subcellular location">
    <subcellularLocation>
        <location evidence="1">Endoplasmic reticulum membrane</location>
        <topology evidence="1">Multi-pass membrane protein</topology>
    </subcellularLocation>
</comment>
<comment type="pathway">
    <text evidence="2">Lipid metabolism.</text>
</comment>
<keyword evidence="9 13" id="KW-0472">Membrane</keyword>
<feature type="transmembrane region" description="Helical" evidence="13">
    <location>
        <begin position="400"/>
        <end position="422"/>
    </location>
</feature>
<feature type="transmembrane region" description="Helical" evidence="13">
    <location>
        <begin position="339"/>
        <end position="357"/>
    </location>
</feature>
<organism evidence="15 16">
    <name type="scientific">Effrenium voratum</name>
    <dbReference type="NCBI Taxonomy" id="2562239"/>
    <lineage>
        <taxon>Eukaryota</taxon>
        <taxon>Sar</taxon>
        <taxon>Alveolata</taxon>
        <taxon>Dinophyceae</taxon>
        <taxon>Suessiales</taxon>
        <taxon>Symbiodiniaceae</taxon>
        <taxon>Effrenium</taxon>
    </lineage>
</organism>
<evidence type="ECO:0000256" key="2">
    <source>
        <dbReference type="ARBA" id="ARBA00005189"/>
    </source>
</evidence>
<comment type="similarity">
    <text evidence="3">Belongs to the aspartyl/asparaginyl beta-hydroxylase family.</text>
</comment>
<dbReference type="InterPro" id="IPR027443">
    <property type="entry name" value="IPNS-like_sf"/>
</dbReference>
<dbReference type="GO" id="GO:0106245">
    <property type="term" value="F:L-serine-phosphatidylethanolamine phosphatidyltransferase activity"/>
    <property type="evidence" value="ECO:0007669"/>
    <property type="project" value="InterPro"/>
</dbReference>
<sequence length="1430" mass="160248">MAKTAEESGASCDEAEVVWSSATEVERRSDRQFQRLVRSLESRPVMDVAVSRSAEVHAFLALVCCMLYLYYCSLASPHSEETMHRAWMDQLRRSLPHLVALYLCVGMLAFPSGPFVRPHPAFWRAMFGLSLLYLLTLCCLLFLSAEEIRQLLHRFDPTLGVSSKLPDYATPEMCVLNAANLWGKMDIFIPAHAIGWMIKGLLVRDRFLLWTMSVGWELLEIALIYAVPNFNECWWDQWILDVLVCNAVGIELGMYICRYLRIKEYRWSGIMSLPTLRSKIMMLSQYQGALQWEDSSTIARCLRAHAMLLVTSLIDLNGFILKLNLWIPTEHPGNVWRPFFLIALAFPAMRQFYLYSVDRDRAGAARHRFGSQITVFIAIALTEVALWLKTLPPDLPKAPLPNKVACGAFLLAYCLFLGAMMLRMAPEPPERKVSAEYDLFNQGSAVKYFEDLFYEPSPGQLKPSLNDSQLEEVEALRHQAYAHPVLALAGAQVLYMFAWFKSTGEILRENIVSAAELFERSIYVSDCRPQNAYEVWHDNACDIRWTHAILLYHWLAQTELSPQQQLYQQKSQELLEGIRSVKKYESARQVWASPAHVNFNSIIFAGRPSRPIWDTKELPLGTWLEENHPIFKAELEAILNEPNDIFGQLMQLDPSREHLATPGGWDTLRIVRYHHWYDVFCQVAPRTCELIKTRPEINDCKFMNVNYVRLNPGTHLKPHYGNGPRLSAHLSVLAPEPMKAGLTVADQRRLWVEGEAILFDDTYPHMVSHWGEKPRYVILVWFCHPCDTGNAYRVPGRPSAALDADDMALLGKKEAPERPGCEAESGRARPGAGRARRARRAAAPGAGPPGEGRPPGKRWPAGLAQRLARAAAGTLGGEGRPPAEPLGRCQLVGFWGSGEEITQDMRWDGTQYSCILEIPCNEDALFQVQTETGRLYPSLEGANPSLRHELLGPDLAHQDRAWFLGSASGAVLGAVLGAVRRAEVFVACPKGCAVALGWRRLDSIQGQKAEEDDFQALGAWRISGHLGRGKQGATVYTCRWPGCGLGGVAALKFPLEAEELELYARLVEVPGLPDLLDFGRVHFEGVRGVYMAMSKTEPCLDTLLRGQLHIQDSSQRVLGRLSWPVAAGLGRQLLQTLRQIHGKQILHCDLKPGNVLLKQEAPWAQLIDFGRAGYMGRTSFERGHGGMRDFMSIKAGLEGGPRTAADDVESLGWLLLRCLLGGFPWSAKVKANPNESWEEGGQRVARDKIRFLEEGTRVVPPEYRFCPAPLLAFLRRARKASGNNLADAEYEVLAGLLSDEDSTKKWETFVTSYYEARDAGILPKGMWPYAGVANLHWLFVADGAGLEPKRLRVQPGLLLRLTGQTVEKDECVWMEFDPVWVPGLASELLRPGWVLAVGPPPGGGRSESWLEWRLEFPVVENVKGVLTSAD</sequence>
<feature type="compositionally biased region" description="Basic and acidic residues" evidence="12">
    <location>
        <begin position="813"/>
        <end position="827"/>
    </location>
</feature>
<evidence type="ECO:0000256" key="8">
    <source>
        <dbReference type="ARBA" id="ARBA00023098"/>
    </source>
</evidence>
<evidence type="ECO:0000256" key="13">
    <source>
        <dbReference type="SAM" id="Phobius"/>
    </source>
</evidence>
<feature type="domain" description="Protein kinase" evidence="14">
    <location>
        <begin position="1020"/>
        <end position="1274"/>
    </location>
</feature>
<protein>
    <recommendedName>
        <fullName evidence="14">Protein kinase domain-containing protein</fullName>
    </recommendedName>
</protein>
<evidence type="ECO:0000256" key="3">
    <source>
        <dbReference type="ARBA" id="ARBA00007730"/>
    </source>
</evidence>
<dbReference type="InterPro" id="IPR000719">
    <property type="entry name" value="Prot_kinase_dom"/>
</dbReference>
<feature type="transmembrane region" description="Helical" evidence="13">
    <location>
        <begin position="56"/>
        <end position="74"/>
    </location>
</feature>
<dbReference type="InterPro" id="IPR011009">
    <property type="entry name" value="Kinase-like_dom_sf"/>
</dbReference>
<reference evidence="15" key="1">
    <citation type="submission" date="2023-08" db="EMBL/GenBank/DDBJ databases">
        <authorList>
            <person name="Chen Y."/>
            <person name="Shah S."/>
            <person name="Dougan E. K."/>
            <person name="Thang M."/>
            <person name="Chan C."/>
        </authorList>
    </citation>
    <scope>NUCLEOTIDE SEQUENCE</scope>
</reference>
<dbReference type="Proteomes" id="UP001178507">
    <property type="component" value="Unassembled WGS sequence"/>
</dbReference>
<dbReference type="PROSITE" id="PS00108">
    <property type="entry name" value="PROTEIN_KINASE_ST"/>
    <property type="match status" value="1"/>
</dbReference>
<evidence type="ECO:0000313" key="15">
    <source>
        <dbReference type="EMBL" id="CAJ1380791.1"/>
    </source>
</evidence>
<dbReference type="SUPFAM" id="SSF56112">
    <property type="entry name" value="Protein kinase-like (PK-like)"/>
    <property type="match status" value="1"/>
</dbReference>
<dbReference type="PROSITE" id="PS50011">
    <property type="entry name" value="PROTEIN_KINASE_DOM"/>
    <property type="match status" value="1"/>
</dbReference>
<keyword evidence="4" id="KW-0808">Transferase</keyword>
<keyword evidence="6" id="KW-0256">Endoplasmic reticulum</keyword>
<dbReference type="GO" id="GO:0006659">
    <property type="term" value="P:phosphatidylserine biosynthetic process"/>
    <property type="evidence" value="ECO:0007669"/>
    <property type="project" value="InterPro"/>
</dbReference>
<name>A0AA36MUW8_9DINO</name>
<dbReference type="SUPFAM" id="SSF51197">
    <property type="entry name" value="Clavaminate synthase-like"/>
    <property type="match status" value="1"/>
</dbReference>
<accession>A0AA36MUW8</accession>
<feature type="transmembrane region" description="Helical" evidence="13">
    <location>
        <begin position="207"/>
        <end position="226"/>
    </location>
</feature>
<feature type="transmembrane region" description="Helical" evidence="13">
    <location>
        <begin position="238"/>
        <end position="257"/>
    </location>
</feature>
<dbReference type="Gene3D" id="1.10.510.10">
    <property type="entry name" value="Transferase(Phosphotransferase) domain 1"/>
    <property type="match status" value="1"/>
</dbReference>
<dbReference type="GO" id="GO:0004672">
    <property type="term" value="F:protein kinase activity"/>
    <property type="evidence" value="ECO:0007669"/>
    <property type="project" value="InterPro"/>
</dbReference>
<dbReference type="GO" id="GO:0005524">
    <property type="term" value="F:ATP binding"/>
    <property type="evidence" value="ECO:0007669"/>
    <property type="project" value="InterPro"/>
</dbReference>
<dbReference type="SMART" id="SM00220">
    <property type="entry name" value="S_TKc"/>
    <property type="match status" value="1"/>
</dbReference>
<dbReference type="InterPro" id="IPR007803">
    <property type="entry name" value="Asp/Arg/Pro-Hydrxlase"/>
</dbReference>
<gene>
    <name evidence="15" type="ORF">EVOR1521_LOCUS8642</name>
</gene>
<dbReference type="Gene3D" id="2.60.120.330">
    <property type="entry name" value="B-lactam Antibiotic, Isopenicillin N Synthase, Chain"/>
    <property type="match status" value="1"/>
</dbReference>
<feature type="transmembrane region" description="Helical" evidence="13">
    <location>
        <begin position="122"/>
        <end position="145"/>
    </location>
</feature>
<keyword evidence="10" id="KW-1208">Phospholipid metabolism</keyword>
<proteinExistence type="inferred from homology"/>
<keyword evidence="7 13" id="KW-1133">Transmembrane helix</keyword>
<keyword evidence="5 13" id="KW-0812">Transmembrane</keyword>
<feature type="transmembrane region" description="Helical" evidence="13">
    <location>
        <begin position="95"/>
        <end position="116"/>
    </location>
</feature>
<evidence type="ECO:0000256" key="12">
    <source>
        <dbReference type="SAM" id="MobiDB-lite"/>
    </source>
</evidence>
<evidence type="ECO:0000256" key="7">
    <source>
        <dbReference type="ARBA" id="ARBA00022989"/>
    </source>
</evidence>